<keyword evidence="4 6" id="KW-1133">Transmembrane helix</keyword>
<gene>
    <name evidence="8" type="ORF">NDK47_10460</name>
</gene>
<evidence type="ECO:0000256" key="3">
    <source>
        <dbReference type="ARBA" id="ARBA00022692"/>
    </source>
</evidence>
<accession>A0ABY4WLW6</accession>
<sequence length="139" mass="15649">MDTIVKPAMSNPVGFWRRLGGGFLDILIIGVPIFCIWWFIGIREKNYLPSLIYTLYHVLVPIFWNGYTIGKKIMGIRIVNLDHSDVRFGTMLLRVVIGLHLAIFLTFGIAAIVSAIMVGVREDKRAIHDLIAGTYVTSD</sequence>
<evidence type="ECO:0000256" key="5">
    <source>
        <dbReference type="ARBA" id="ARBA00023136"/>
    </source>
</evidence>
<dbReference type="InterPro" id="IPR010432">
    <property type="entry name" value="RDD"/>
</dbReference>
<dbReference type="InterPro" id="IPR051791">
    <property type="entry name" value="Pra-immunoreactive"/>
</dbReference>
<protein>
    <submittedName>
        <fullName evidence="8">RDD family protein</fullName>
    </submittedName>
</protein>
<evidence type="ECO:0000256" key="6">
    <source>
        <dbReference type="SAM" id="Phobius"/>
    </source>
</evidence>
<comment type="subcellular location">
    <subcellularLocation>
        <location evidence="1">Cell membrane</location>
        <topology evidence="1">Multi-pass membrane protein</topology>
    </subcellularLocation>
</comment>
<dbReference type="Proteomes" id="UP001056500">
    <property type="component" value="Chromosome"/>
</dbReference>
<name>A0ABY4WLW6_9BACL</name>
<feature type="transmembrane region" description="Helical" evidence="6">
    <location>
        <begin position="91"/>
        <end position="120"/>
    </location>
</feature>
<keyword evidence="2" id="KW-1003">Cell membrane</keyword>
<proteinExistence type="predicted"/>
<keyword evidence="9" id="KW-1185">Reference proteome</keyword>
<feature type="domain" description="RDD" evidence="7">
    <location>
        <begin position="13"/>
        <end position="133"/>
    </location>
</feature>
<evidence type="ECO:0000256" key="4">
    <source>
        <dbReference type="ARBA" id="ARBA00022989"/>
    </source>
</evidence>
<feature type="transmembrane region" description="Helical" evidence="6">
    <location>
        <begin position="21"/>
        <end position="40"/>
    </location>
</feature>
<keyword evidence="5 6" id="KW-0472">Membrane</keyword>
<evidence type="ECO:0000256" key="1">
    <source>
        <dbReference type="ARBA" id="ARBA00004651"/>
    </source>
</evidence>
<keyword evidence="3 6" id="KW-0812">Transmembrane</keyword>
<dbReference type="EMBL" id="CP098755">
    <property type="protein sequence ID" value="USG67664.1"/>
    <property type="molecule type" value="Genomic_DNA"/>
</dbReference>
<evidence type="ECO:0000313" key="8">
    <source>
        <dbReference type="EMBL" id="USG67664.1"/>
    </source>
</evidence>
<dbReference type="RefSeq" id="WP_251874762.1">
    <property type="nucleotide sequence ID" value="NZ_CP098755.1"/>
</dbReference>
<evidence type="ECO:0000313" key="9">
    <source>
        <dbReference type="Proteomes" id="UP001056500"/>
    </source>
</evidence>
<dbReference type="PANTHER" id="PTHR36115">
    <property type="entry name" value="PROLINE-RICH ANTIGEN HOMOLOG-RELATED"/>
    <property type="match status" value="1"/>
</dbReference>
<feature type="transmembrane region" description="Helical" evidence="6">
    <location>
        <begin position="52"/>
        <end position="70"/>
    </location>
</feature>
<reference evidence="8" key="1">
    <citation type="submission" date="2022-06" db="EMBL/GenBank/DDBJ databases">
        <title>Genome sequencing of Brevibacillus sp. BB3-R1.</title>
        <authorList>
            <person name="Heo J."/>
            <person name="Lee D."/>
            <person name="Won M."/>
            <person name="Han B.-H."/>
            <person name="Hong S.-B."/>
            <person name="Kwon S.-W."/>
        </authorList>
    </citation>
    <scope>NUCLEOTIDE SEQUENCE</scope>
    <source>
        <strain evidence="8">BB3-R1</strain>
    </source>
</reference>
<evidence type="ECO:0000256" key="2">
    <source>
        <dbReference type="ARBA" id="ARBA00022475"/>
    </source>
</evidence>
<evidence type="ECO:0000259" key="7">
    <source>
        <dbReference type="Pfam" id="PF06271"/>
    </source>
</evidence>
<dbReference type="PANTHER" id="PTHR36115:SF9">
    <property type="entry name" value="LMO1584 PROTEIN"/>
    <property type="match status" value="1"/>
</dbReference>
<dbReference type="Pfam" id="PF06271">
    <property type="entry name" value="RDD"/>
    <property type="match status" value="1"/>
</dbReference>
<organism evidence="8 9">
    <name type="scientific">Brevibacillus ruminantium</name>
    <dbReference type="NCBI Taxonomy" id="2950604"/>
    <lineage>
        <taxon>Bacteria</taxon>
        <taxon>Bacillati</taxon>
        <taxon>Bacillota</taxon>
        <taxon>Bacilli</taxon>
        <taxon>Bacillales</taxon>
        <taxon>Paenibacillaceae</taxon>
        <taxon>Brevibacillus</taxon>
    </lineage>
</organism>